<keyword evidence="3" id="KW-1185">Reference proteome</keyword>
<comment type="caution">
    <text evidence="2">The sequence shown here is derived from an EMBL/GenBank/DDBJ whole genome shotgun (WGS) entry which is preliminary data.</text>
</comment>
<feature type="region of interest" description="Disordered" evidence="1">
    <location>
        <begin position="18"/>
        <end position="60"/>
    </location>
</feature>
<dbReference type="AlphaFoldDB" id="A0A2G1WBH1"/>
<accession>A0A2G1WBH1</accession>
<organism evidence="2 3">
    <name type="scientific">Rhodopirellula bahusiensis</name>
    <dbReference type="NCBI Taxonomy" id="2014065"/>
    <lineage>
        <taxon>Bacteria</taxon>
        <taxon>Pseudomonadati</taxon>
        <taxon>Planctomycetota</taxon>
        <taxon>Planctomycetia</taxon>
        <taxon>Pirellulales</taxon>
        <taxon>Pirellulaceae</taxon>
        <taxon>Rhodopirellula</taxon>
    </lineage>
</organism>
<gene>
    <name evidence="2" type="ORF">CEE69_03035</name>
</gene>
<evidence type="ECO:0000313" key="2">
    <source>
        <dbReference type="EMBL" id="PHQ36392.1"/>
    </source>
</evidence>
<name>A0A2G1WBH1_9BACT</name>
<dbReference type="Proteomes" id="UP000225740">
    <property type="component" value="Unassembled WGS sequence"/>
</dbReference>
<evidence type="ECO:0000256" key="1">
    <source>
        <dbReference type="SAM" id="MobiDB-lite"/>
    </source>
</evidence>
<proteinExistence type="predicted"/>
<sequence>MTFRLPIQGNEALKLTGAASDRFSPERSSNGVVAQNRKKNTFGDGAESYRSLRSMSSGDQ</sequence>
<dbReference type="EMBL" id="NIZW01000002">
    <property type="protein sequence ID" value="PHQ36392.1"/>
    <property type="molecule type" value="Genomic_DNA"/>
</dbReference>
<protein>
    <submittedName>
        <fullName evidence="2">Uncharacterized protein</fullName>
    </submittedName>
</protein>
<evidence type="ECO:0000313" key="3">
    <source>
        <dbReference type="Proteomes" id="UP000225740"/>
    </source>
</evidence>
<feature type="compositionally biased region" description="Polar residues" evidence="1">
    <location>
        <begin position="51"/>
        <end position="60"/>
    </location>
</feature>
<reference evidence="2 3" key="1">
    <citation type="submission" date="2017-06" db="EMBL/GenBank/DDBJ databases">
        <title>Description of Rhodopirellula bahusiensis sp. nov.</title>
        <authorList>
            <person name="Kizina J."/>
            <person name="Harder J."/>
        </authorList>
    </citation>
    <scope>NUCLEOTIDE SEQUENCE [LARGE SCALE GENOMIC DNA]</scope>
    <source>
        <strain evidence="2 3">SWK21</strain>
    </source>
</reference>